<sequence length="176" mass="20794">MVKSTLMDKYLPDYDFNEVHTIIIKQPVEKVYPLLKSQDFSSEKIIKALFKIRGLPVSNFTLSGLVEQMNFTWLAEQENKELLIAYWGNVKPEFIVNAETFRQDKSTYNRKIIWNFLLESLTNTSCRVTTETRIKHYTAKAKIIFSIYWFFIRPFSGLIRILMLQNLKRRAEGIKV</sequence>
<keyword evidence="1" id="KW-0472">Membrane</keyword>
<name>A0A2T2YNM8_9BACT</name>
<evidence type="ECO:0008006" key="4">
    <source>
        <dbReference type="Google" id="ProtNLM"/>
    </source>
</evidence>
<proteinExistence type="predicted"/>
<protein>
    <recommendedName>
        <fullName evidence="4">DUF2867 domain-containing protein</fullName>
    </recommendedName>
</protein>
<evidence type="ECO:0000313" key="2">
    <source>
        <dbReference type="EMBL" id="PSR57079.1"/>
    </source>
</evidence>
<evidence type="ECO:0000256" key="1">
    <source>
        <dbReference type="SAM" id="Phobius"/>
    </source>
</evidence>
<dbReference type="EMBL" id="PYFT01000001">
    <property type="protein sequence ID" value="PSR57079.1"/>
    <property type="molecule type" value="Genomic_DNA"/>
</dbReference>
<comment type="caution">
    <text evidence="2">The sequence shown here is derived from an EMBL/GenBank/DDBJ whole genome shotgun (WGS) entry which is preliminary data.</text>
</comment>
<keyword evidence="3" id="KW-1185">Reference proteome</keyword>
<organism evidence="2 3">
    <name type="scientific">Adhaeribacter arboris</name>
    <dbReference type="NCBI Taxonomy" id="2072846"/>
    <lineage>
        <taxon>Bacteria</taxon>
        <taxon>Pseudomonadati</taxon>
        <taxon>Bacteroidota</taxon>
        <taxon>Cytophagia</taxon>
        <taxon>Cytophagales</taxon>
        <taxon>Hymenobacteraceae</taxon>
        <taxon>Adhaeribacter</taxon>
    </lineage>
</organism>
<evidence type="ECO:0000313" key="3">
    <source>
        <dbReference type="Proteomes" id="UP000240357"/>
    </source>
</evidence>
<gene>
    <name evidence="2" type="ORF">AHMF7605_28165</name>
</gene>
<reference evidence="2 3" key="1">
    <citation type="submission" date="2018-03" db="EMBL/GenBank/DDBJ databases">
        <title>Adhaeribacter sp. HMF7605 Genome sequencing and assembly.</title>
        <authorList>
            <person name="Kang H."/>
            <person name="Kang J."/>
            <person name="Cha I."/>
            <person name="Kim H."/>
            <person name="Joh K."/>
        </authorList>
    </citation>
    <scope>NUCLEOTIDE SEQUENCE [LARGE SCALE GENOMIC DNA]</scope>
    <source>
        <strain evidence="2 3">HMF7605</strain>
    </source>
</reference>
<accession>A0A2T2YNM8</accession>
<dbReference type="AlphaFoldDB" id="A0A2T2YNM8"/>
<feature type="transmembrane region" description="Helical" evidence="1">
    <location>
        <begin position="143"/>
        <end position="163"/>
    </location>
</feature>
<keyword evidence="1" id="KW-1133">Transmembrane helix</keyword>
<keyword evidence="1" id="KW-0812">Transmembrane</keyword>
<dbReference type="Proteomes" id="UP000240357">
    <property type="component" value="Unassembled WGS sequence"/>
</dbReference>